<evidence type="ECO:0000256" key="1">
    <source>
        <dbReference type="SAM" id="SignalP"/>
    </source>
</evidence>
<proteinExistence type="predicted"/>
<evidence type="ECO:0008006" key="4">
    <source>
        <dbReference type="Google" id="ProtNLM"/>
    </source>
</evidence>
<protein>
    <recommendedName>
        <fullName evidence="4">DUF922 domain-containing protein</fullName>
    </recommendedName>
</protein>
<comment type="caution">
    <text evidence="2">The sequence shown here is derived from an EMBL/GenBank/DDBJ whole genome shotgun (WGS) entry which is preliminary data.</text>
</comment>
<reference evidence="2 3" key="1">
    <citation type="submission" date="2020-08" db="EMBL/GenBank/DDBJ databases">
        <title>Genomic Encyclopedia of Type Strains, Phase IV (KMG-IV): sequencing the most valuable type-strain genomes for metagenomic binning, comparative biology and taxonomic classification.</title>
        <authorList>
            <person name="Goeker M."/>
        </authorList>
    </citation>
    <scope>NUCLEOTIDE SEQUENCE [LARGE SCALE GENOMIC DNA]</scope>
    <source>
        <strain evidence="2 3">DSM 102189</strain>
    </source>
</reference>
<feature type="chain" id="PRO_5032390713" description="DUF922 domain-containing protein" evidence="1">
    <location>
        <begin position="17"/>
        <end position="144"/>
    </location>
</feature>
<evidence type="ECO:0000313" key="2">
    <source>
        <dbReference type="EMBL" id="MBB6226987.1"/>
    </source>
</evidence>
<keyword evidence="1" id="KW-0732">Signal</keyword>
<dbReference type="Proteomes" id="UP000538147">
    <property type="component" value="Unassembled WGS sequence"/>
</dbReference>
<dbReference type="EMBL" id="JACIIV010000007">
    <property type="protein sequence ID" value="MBB6226987.1"/>
    <property type="molecule type" value="Genomic_DNA"/>
</dbReference>
<keyword evidence="3" id="KW-1185">Reference proteome</keyword>
<name>A0A841L2V1_9SPHN</name>
<organism evidence="2 3">
    <name type="scientific">Polymorphobacter multimanifer</name>
    <dbReference type="NCBI Taxonomy" id="1070431"/>
    <lineage>
        <taxon>Bacteria</taxon>
        <taxon>Pseudomonadati</taxon>
        <taxon>Pseudomonadota</taxon>
        <taxon>Alphaproteobacteria</taxon>
        <taxon>Sphingomonadales</taxon>
        <taxon>Sphingosinicellaceae</taxon>
        <taxon>Polymorphobacter</taxon>
    </lineage>
</organism>
<feature type="signal peptide" evidence="1">
    <location>
        <begin position="1"/>
        <end position="16"/>
    </location>
</feature>
<dbReference type="AlphaFoldDB" id="A0A841L2V1"/>
<accession>A0A841L2V1</accession>
<dbReference type="RefSeq" id="WP_184196712.1">
    <property type="nucleotide sequence ID" value="NZ_BMOX01000114.1"/>
</dbReference>
<sequence length="144" mass="15398">MSMILSLIASATLAQAMPAADLRHTMPLALRSGTATASYAAVPDVTYRQIGMDAGTRMSSKRCLWTATMAVERTLQGSAAAASRTLPAEKIFTGSRPGACRQQEATIHREVAARAPEFRERLLALAAEDHRTLVDELRAADAAN</sequence>
<gene>
    <name evidence="2" type="ORF">FHS79_001149</name>
</gene>
<evidence type="ECO:0000313" key="3">
    <source>
        <dbReference type="Proteomes" id="UP000538147"/>
    </source>
</evidence>